<comment type="caution">
    <text evidence="2">The sequence shown here is derived from an EMBL/GenBank/DDBJ whole genome shotgun (WGS) entry which is preliminary data.</text>
</comment>
<dbReference type="eggNOG" id="COG1695">
    <property type="taxonomic scope" value="Bacteria"/>
</dbReference>
<organism evidence="2 3">
    <name type="scientific">Solidesulfovibrio fructosivorans JJ]</name>
    <dbReference type="NCBI Taxonomy" id="596151"/>
    <lineage>
        <taxon>Bacteria</taxon>
        <taxon>Pseudomonadati</taxon>
        <taxon>Thermodesulfobacteriota</taxon>
        <taxon>Desulfovibrionia</taxon>
        <taxon>Desulfovibrionales</taxon>
        <taxon>Desulfovibrionaceae</taxon>
        <taxon>Solidesulfovibrio</taxon>
    </lineage>
</organism>
<evidence type="ECO:0000313" key="3">
    <source>
        <dbReference type="Proteomes" id="UP000006250"/>
    </source>
</evidence>
<dbReference type="InterPro" id="IPR005149">
    <property type="entry name" value="Tscrpt_reg_PadR_N"/>
</dbReference>
<dbReference type="OrthoDB" id="1683430at2"/>
<dbReference type="PANTHER" id="PTHR33169">
    <property type="entry name" value="PADR-FAMILY TRANSCRIPTIONAL REGULATOR"/>
    <property type="match status" value="1"/>
</dbReference>
<dbReference type="InterPro" id="IPR036390">
    <property type="entry name" value="WH_DNA-bd_sf"/>
</dbReference>
<dbReference type="PANTHER" id="PTHR33169:SF14">
    <property type="entry name" value="TRANSCRIPTIONAL REGULATOR RV3488"/>
    <property type="match status" value="1"/>
</dbReference>
<dbReference type="AlphaFoldDB" id="E1JY57"/>
<dbReference type="RefSeq" id="WP_005994460.1">
    <property type="nucleotide sequence ID" value="NZ_AECZ01000017.1"/>
</dbReference>
<feature type="domain" description="Transcription regulator PadR N-terminal" evidence="1">
    <location>
        <begin position="18"/>
        <end position="91"/>
    </location>
</feature>
<reference evidence="2 3" key="1">
    <citation type="submission" date="2010-08" db="EMBL/GenBank/DDBJ databases">
        <title>The draft genome of Desulfovibrio fructosovorans JJ.</title>
        <authorList>
            <consortium name="US DOE Joint Genome Institute (JGI-PGF)"/>
            <person name="Lucas S."/>
            <person name="Copeland A."/>
            <person name="Lapidus A."/>
            <person name="Cheng J.-F."/>
            <person name="Bruce D."/>
            <person name="Goodwin L."/>
            <person name="Pitluck S."/>
            <person name="Land M.L."/>
            <person name="Hauser L."/>
            <person name="Chang Y.-J."/>
            <person name="Jeffries C."/>
            <person name="Wall J.D."/>
            <person name="Stahl D.A."/>
            <person name="Arkin A.P."/>
            <person name="Dehal P."/>
            <person name="Stolyar S.M."/>
            <person name="Hazen T.C."/>
            <person name="Woyke T.J."/>
        </authorList>
    </citation>
    <scope>NUCLEOTIDE SEQUENCE [LARGE SCALE GENOMIC DNA]</scope>
    <source>
        <strain evidence="2 3">JJ</strain>
    </source>
</reference>
<evidence type="ECO:0000259" key="1">
    <source>
        <dbReference type="Pfam" id="PF03551"/>
    </source>
</evidence>
<dbReference type="Gene3D" id="1.10.10.10">
    <property type="entry name" value="Winged helix-like DNA-binding domain superfamily/Winged helix DNA-binding domain"/>
    <property type="match status" value="1"/>
</dbReference>
<protein>
    <submittedName>
        <fullName evidence="2">Transcriptional regulator, PadR-like family</fullName>
    </submittedName>
</protein>
<proteinExistence type="predicted"/>
<dbReference type="InterPro" id="IPR036388">
    <property type="entry name" value="WH-like_DNA-bd_sf"/>
</dbReference>
<dbReference type="Pfam" id="PF03551">
    <property type="entry name" value="PadR"/>
    <property type="match status" value="1"/>
</dbReference>
<evidence type="ECO:0000313" key="2">
    <source>
        <dbReference type="EMBL" id="EFL50631.1"/>
    </source>
</evidence>
<accession>E1JY57</accession>
<name>E1JY57_SOLFR</name>
<dbReference type="InterPro" id="IPR052509">
    <property type="entry name" value="Metal_resp_DNA-bind_regulator"/>
</dbReference>
<dbReference type="SUPFAM" id="SSF46785">
    <property type="entry name" value="Winged helix' DNA-binding domain"/>
    <property type="match status" value="1"/>
</dbReference>
<dbReference type="STRING" id="596151.DesfrDRAFT_2572"/>
<gene>
    <name evidence="2" type="ORF">DesfrDRAFT_2572</name>
</gene>
<keyword evidence="3" id="KW-1185">Reference proteome</keyword>
<sequence>MSEKIGPNKPDRYVQPSILMALLDGKSYGYELLQHIGEYGFLKGDAAPGMIYRHLRQMEDEGLVASQWDATGSGPAKRVYAVTPEGREVLEAWVGYMERQARALLAFVGRYNEKSGS</sequence>
<dbReference type="EMBL" id="AECZ01000017">
    <property type="protein sequence ID" value="EFL50631.1"/>
    <property type="molecule type" value="Genomic_DNA"/>
</dbReference>
<dbReference type="Proteomes" id="UP000006250">
    <property type="component" value="Unassembled WGS sequence"/>
</dbReference>